<dbReference type="InterPro" id="IPR010432">
    <property type="entry name" value="RDD"/>
</dbReference>
<evidence type="ECO:0000259" key="6">
    <source>
        <dbReference type="Pfam" id="PF06271"/>
    </source>
</evidence>
<keyword evidence="3 5" id="KW-1133">Transmembrane helix</keyword>
<evidence type="ECO:0000256" key="4">
    <source>
        <dbReference type="ARBA" id="ARBA00023136"/>
    </source>
</evidence>
<evidence type="ECO:0000256" key="2">
    <source>
        <dbReference type="ARBA" id="ARBA00022692"/>
    </source>
</evidence>
<keyword evidence="4 5" id="KW-0472">Membrane</keyword>
<feature type="domain" description="RDD" evidence="6">
    <location>
        <begin position="26"/>
        <end position="142"/>
    </location>
</feature>
<evidence type="ECO:0000313" key="8">
    <source>
        <dbReference type="EMBL" id="SSA44480.1"/>
    </source>
</evidence>
<evidence type="ECO:0000256" key="3">
    <source>
        <dbReference type="ARBA" id="ARBA00022989"/>
    </source>
</evidence>
<dbReference type="Pfam" id="PF06271">
    <property type="entry name" value="RDD"/>
    <property type="match status" value="1"/>
</dbReference>
<feature type="transmembrane region" description="Helical" evidence="5">
    <location>
        <begin position="37"/>
        <end position="59"/>
    </location>
</feature>
<keyword evidence="2 5" id="KW-0812">Transmembrane</keyword>
<dbReference type="EMBL" id="QGDJ01000003">
    <property type="protein sequence ID" value="PWJ20406.1"/>
    <property type="molecule type" value="Genomic_DNA"/>
</dbReference>
<feature type="transmembrane region" description="Helical" evidence="5">
    <location>
        <begin position="109"/>
        <end position="130"/>
    </location>
</feature>
<evidence type="ECO:0000313" key="10">
    <source>
        <dbReference type="Proteomes" id="UP000251571"/>
    </source>
</evidence>
<dbReference type="EMBL" id="UETC01000003">
    <property type="protein sequence ID" value="SSA44480.1"/>
    <property type="molecule type" value="Genomic_DNA"/>
</dbReference>
<keyword evidence="9" id="KW-1185">Reference proteome</keyword>
<dbReference type="RefSeq" id="WP_109563997.1">
    <property type="nucleotide sequence ID" value="NZ_QGDJ01000003.1"/>
</dbReference>
<sequence length="151" mass="16922">MSYLDDRARSGLPDPYHEPQFYDGVVVKRAFAWLVDLLLVTFATFLLGILTLSLAWFFWPLAFLFVEVIYRVSTVANQSATWGMRLMGIELRDHHGRRFDGGTTVLHLIGYYASISFVLPALASVVAMLVTDRRQGLTDLLLGSAAINRPA</sequence>
<evidence type="ECO:0000313" key="9">
    <source>
        <dbReference type="Proteomes" id="UP000245839"/>
    </source>
</evidence>
<evidence type="ECO:0000313" key="7">
    <source>
        <dbReference type="EMBL" id="PWJ20406.1"/>
    </source>
</evidence>
<dbReference type="OrthoDB" id="7270324at2"/>
<dbReference type="Proteomes" id="UP000245839">
    <property type="component" value="Unassembled WGS sequence"/>
</dbReference>
<gene>
    <name evidence="7" type="ORF">BCF38_103223</name>
    <name evidence="8" type="ORF">SAMN05421539_103223</name>
</gene>
<reference evidence="8 10" key="1">
    <citation type="submission" date="2016-10" db="EMBL/GenBank/DDBJ databases">
        <authorList>
            <person name="Cai Z."/>
        </authorList>
    </citation>
    <scope>NUCLEOTIDE SEQUENCE [LARGE SCALE GENOMIC DNA]</scope>
    <source>
        <strain evidence="8 10">DSM 25227</strain>
    </source>
</reference>
<evidence type="ECO:0000256" key="1">
    <source>
        <dbReference type="ARBA" id="ARBA00004141"/>
    </source>
</evidence>
<dbReference type="AlphaFoldDB" id="A0A2Y9AJI8"/>
<organism evidence="8 10">
    <name type="scientific">Jannaschia seohaensis</name>
    <dbReference type="NCBI Taxonomy" id="475081"/>
    <lineage>
        <taxon>Bacteria</taxon>
        <taxon>Pseudomonadati</taxon>
        <taxon>Pseudomonadota</taxon>
        <taxon>Alphaproteobacteria</taxon>
        <taxon>Rhodobacterales</taxon>
        <taxon>Roseobacteraceae</taxon>
        <taxon>Jannaschia</taxon>
    </lineage>
</organism>
<proteinExistence type="predicted"/>
<accession>A0A2Y9AJI8</accession>
<comment type="subcellular location">
    <subcellularLocation>
        <location evidence="1">Membrane</location>
        <topology evidence="1">Multi-pass membrane protein</topology>
    </subcellularLocation>
</comment>
<name>A0A2Y9AJI8_9RHOB</name>
<reference evidence="7 9" key="2">
    <citation type="submission" date="2018-03" db="EMBL/GenBank/DDBJ databases">
        <title>Genomic Encyclopedia of Archaeal and Bacterial Type Strains, Phase II (KMG-II): from individual species to whole genera.</title>
        <authorList>
            <person name="Goeker M."/>
        </authorList>
    </citation>
    <scope>NUCLEOTIDE SEQUENCE [LARGE SCALE GENOMIC DNA]</scope>
    <source>
        <strain evidence="7 9">DSM 25227</strain>
    </source>
</reference>
<evidence type="ECO:0000256" key="5">
    <source>
        <dbReference type="SAM" id="Phobius"/>
    </source>
</evidence>
<dbReference type="Proteomes" id="UP000251571">
    <property type="component" value="Unassembled WGS sequence"/>
</dbReference>
<protein>
    <submittedName>
        <fullName evidence="8">RDD family protein</fullName>
    </submittedName>
</protein>
<dbReference type="GO" id="GO:0016020">
    <property type="term" value="C:membrane"/>
    <property type="evidence" value="ECO:0007669"/>
    <property type="project" value="UniProtKB-SubCell"/>
</dbReference>